<dbReference type="GO" id="GO:0030170">
    <property type="term" value="F:pyridoxal phosphate binding"/>
    <property type="evidence" value="ECO:0007669"/>
    <property type="project" value="InterPro"/>
</dbReference>
<evidence type="ECO:0000256" key="2">
    <source>
        <dbReference type="ARBA" id="ARBA00010869"/>
    </source>
</evidence>
<dbReference type="InterPro" id="IPR000634">
    <property type="entry name" value="Ser/Thr_deHydtase_PyrdxlP-BS"/>
</dbReference>
<dbReference type="GO" id="GO:0009097">
    <property type="term" value="P:isoleucine biosynthetic process"/>
    <property type="evidence" value="ECO:0007669"/>
    <property type="project" value="TreeGrafter"/>
</dbReference>
<dbReference type="InterPro" id="IPR036052">
    <property type="entry name" value="TrpB-like_PALP_sf"/>
</dbReference>
<accession>A0A437QN94</accession>
<evidence type="ECO:0000259" key="5">
    <source>
        <dbReference type="Pfam" id="PF00291"/>
    </source>
</evidence>
<dbReference type="SUPFAM" id="SSF53686">
    <property type="entry name" value="Tryptophan synthase beta subunit-like PLP-dependent enzymes"/>
    <property type="match status" value="1"/>
</dbReference>
<proteinExistence type="inferred from homology"/>
<feature type="domain" description="Tryptophan synthase beta chain-like PALP" evidence="5">
    <location>
        <begin position="18"/>
        <end position="305"/>
    </location>
</feature>
<dbReference type="EMBL" id="SADE01000002">
    <property type="protein sequence ID" value="RVU36011.1"/>
    <property type="molecule type" value="Genomic_DNA"/>
</dbReference>
<dbReference type="FunFam" id="3.40.50.1100:FF:000005">
    <property type="entry name" value="Threonine dehydratase catabolic"/>
    <property type="match status" value="1"/>
</dbReference>
<dbReference type="InterPro" id="IPR001926">
    <property type="entry name" value="TrpB-like_PALP"/>
</dbReference>
<keyword evidence="3" id="KW-0663">Pyridoxal phosphate</keyword>
<evidence type="ECO:0000313" key="6">
    <source>
        <dbReference type="EMBL" id="RVU36011.1"/>
    </source>
</evidence>
<evidence type="ECO:0000256" key="4">
    <source>
        <dbReference type="ARBA" id="ARBA00023239"/>
    </source>
</evidence>
<evidence type="ECO:0000256" key="1">
    <source>
        <dbReference type="ARBA" id="ARBA00001933"/>
    </source>
</evidence>
<dbReference type="PANTHER" id="PTHR48078">
    <property type="entry name" value="THREONINE DEHYDRATASE, MITOCHONDRIAL-RELATED"/>
    <property type="match status" value="1"/>
</dbReference>
<evidence type="ECO:0000313" key="7">
    <source>
        <dbReference type="Proteomes" id="UP000287447"/>
    </source>
</evidence>
<dbReference type="GO" id="GO:0006567">
    <property type="term" value="P:L-threonine catabolic process"/>
    <property type="evidence" value="ECO:0007669"/>
    <property type="project" value="TreeGrafter"/>
</dbReference>
<protein>
    <submittedName>
        <fullName evidence="6">Threonine/serine dehydratase</fullName>
    </submittedName>
</protein>
<dbReference type="GO" id="GO:0004794">
    <property type="term" value="F:threonine deaminase activity"/>
    <property type="evidence" value="ECO:0007669"/>
    <property type="project" value="TreeGrafter"/>
</dbReference>
<dbReference type="AlphaFoldDB" id="A0A437QN94"/>
<dbReference type="CDD" id="cd01562">
    <property type="entry name" value="Thr-dehyd"/>
    <property type="match status" value="1"/>
</dbReference>
<evidence type="ECO:0000256" key="3">
    <source>
        <dbReference type="ARBA" id="ARBA00022898"/>
    </source>
</evidence>
<dbReference type="InterPro" id="IPR050147">
    <property type="entry name" value="Ser/Thr_Dehydratase"/>
</dbReference>
<dbReference type="Proteomes" id="UP000287447">
    <property type="component" value="Unassembled WGS sequence"/>
</dbReference>
<dbReference type="Pfam" id="PF00291">
    <property type="entry name" value="PALP"/>
    <property type="match status" value="1"/>
</dbReference>
<dbReference type="GO" id="GO:0006565">
    <property type="term" value="P:L-serine catabolic process"/>
    <property type="evidence" value="ECO:0007669"/>
    <property type="project" value="TreeGrafter"/>
</dbReference>
<keyword evidence="7" id="KW-1185">Reference proteome</keyword>
<dbReference type="GO" id="GO:0003941">
    <property type="term" value="F:L-serine ammonia-lyase activity"/>
    <property type="evidence" value="ECO:0007669"/>
    <property type="project" value="TreeGrafter"/>
</dbReference>
<reference evidence="7" key="1">
    <citation type="submission" date="2019-01" db="EMBL/GenBank/DDBJ databases">
        <title>Gri0909 isolated from a small marine red alga.</title>
        <authorList>
            <person name="Kim J."/>
            <person name="Jeong S.E."/>
            <person name="Jeon C.O."/>
        </authorList>
    </citation>
    <scope>NUCLEOTIDE SEQUENCE [LARGE SCALE GENOMIC DNA]</scope>
    <source>
        <strain evidence="7">Gri0909</strain>
    </source>
</reference>
<sequence>MNNLKEAVEAAAERIGPNILETPVVEAPSLSSELGCEVLLKLENIQKTGSFKIRGALNKVLQLTEAEKAAGIVTASSGNHGAAVSKAAQIAGGKVDIYVPEGASPAKIANMERLGGTVHVFGSDSGKSELEAQRVAKETGGTYVSPYNDPQVIAGQGTIGLELSRQVPDMDAVIIAVGGGGLASGIAGYLKAVNPKIETIGAAPAASAAMIASIEAGEIVEIPHDHTLSDGTAGGIDDDAITFPLCRDNLDTLVRVDETAIEEAFRDLFRNEHMLVEGAAAVTLAALRREAPRLKGKKVVLVLCGANISPDVVKSLL</sequence>
<dbReference type="PANTHER" id="PTHR48078:SF6">
    <property type="entry name" value="L-THREONINE DEHYDRATASE CATABOLIC TDCB"/>
    <property type="match status" value="1"/>
</dbReference>
<name>A0A437QN94_9PROT</name>
<comment type="caution">
    <text evidence="6">The sequence shown here is derived from an EMBL/GenBank/DDBJ whole genome shotgun (WGS) entry which is preliminary data.</text>
</comment>
<comment type="similarity">
    <text evidence="2">Belongs to the serine/threonine dehydratase family.</text>
</comment>
<dbReference type="Gene3D" id="3.40.50.1100">
    <property type="match status" value="2"/>
</dbReference>
<comment type="cofactor">
    <cofactor evidence="1">
        <name>pyridoxal 5'-phosphate</name>
        <dbReference type="ChEBI" id="CHEBI:597326"/>
    </cofactor>
</comment>
<keyword evidence="4" id="KW-0456">Lyase</keyword>
<dbReference type="NCBIfam" id="NF005292">
    <property type="entry name" value="PRK06815.1"/>
    <property type="match status" value="1"/>
</dbReference>
<dbReference type="OrthoDB" id="9811476at2"/>
<organism evidence="6 7">
    <name type="scientific">Hwanghaeella grinnelliae</name>
    <dbReference type="NCBI Taxonomy" id="2500179"/>
    <lineage>
        <taxon>Bacteria</taxon>
        <taxon>Pseudomonadati</taxon>
        <taxon>Pseudomonadota</taxon>
        <taxon>Alphaproteobacteria</taxon>
        <taxon>Rhodospirillales</taxon>
        <taxon>Rhodospirillaceae</taxon>
        <taxon>Hwanghaeella</taxon>
    </lineage>
</organism>
<dbReference type="PROSITE" id="PS00165">
    <property type="entry name" value="DEHYDRATASE_SER_THR"/>
    <property type="match status" value="1"/>
</dbReference>
<gene>
    <name evidence="6" type="ORF">EOI86_12250</name>
</gene>
<dbReference type="RefSeq" id="WP_127765488.1">
    <property type="nucleotide sequence ID" value="NZ_SADE01000002.1"/>
</dbReference>